<feature type="compositionally biased region" description="Polar residues" evidence="1">
    <location>
        <begin position="185"/>
        <end position="196"/>
    </location>
</feature>
<evidence type="ECO:0000313" key="3">
    <source>
        <dbReference type="EMBL" id="CRK12769.1"/>
    </source>
</evidence>
<protein>
    <recommendedName>
        <fullName evidence="2">BZIP domain-containing protein</fullName>
    </recommendedName>
</protein>
<sequence>MISVVSNSELKDETPKVTVRRLKKRESNRNAQHAARERTKSRIAHLEELVAHLSNNNTNAEVPYLMKCLLQTSHERDKLFGVLASLSTMIRHHTDGLTASQEDESPRAVVAAMQVIRDRSQQNVSVKPFHQQKQTQEQAQVHNHVRGYREPYVSSDPHMQQDPSGPPPLTYGWGFEISDLHQQHQHPPNTTPVPRNSSRDFDQLPRRNPIAIASSDLEFSSKTNILGEHYTVPSPTGHLPCKCLTIIEPPPGHPRSSSNREANSALGKSFQLLDAEDVEADDRSSQDMPVRAIVEGWNSIERAGMMTGSWRKLCVLDDIFFSNDPSPERLATLPRWYHKRPSQQAIPHPYAELFRSNLTLVWQSGFDGCFMQNAATGRFELAPLFEERIRDIKAWTMNADILNQYPELADDIPLFTGLPATPSTPQNAFGQQQARWTTMPRPIKGDADEPAELVPQQQQQRKQAEDELAKGSALIVTTQAPAFADEEVRFQCPNVYMTMAGQPTHTYGQSGFIEPIPLAPTVPGPGGQHVYVGGLCFDMYC</sequence>
<dbReference type="CDD" id="cd14688">
    <property type="entry name" value="bZIP_YAP"/>
    <property type="match status" value="1"/>
</dbReference>
<keyword evidence="4" id="KW-1185">Reference proteome</keyword>
<feature type="region of interest" description="Disordered" evidence="1">
    <location>
        <begin position="440"/>
        <end position="459"/>
    </location>
</feature>
<feature type="compositionally biased region" description="Polar residues" evidence="1">
    <location>
        <begin position="121"/>
        <end position="141"/>
    </location>
</feature>
<dbReference type="Gene3D" id="1.20.5.170">
    <property type="match status" value="1"/>
</dbReference>
<gene>
    <name evidence="3" type="ORF">BN1708_010614</name>
</gene>
<dbReference type="PANTHER" id="PTHR37012">
    <property type="entry name" value="B-ZIP TRANSCRIPTION FACTOR (EUROFUNG)-RELATED"/>
    <property type="match status" value="1"/>
</dbReference>
<dbReference type="SUPFAM" id="SSF57959">
    <property type="entry name" value="Leucine zipper domain"/>
    <property type="match status" value="1"/>
</dbReference>
<evidence type="ECO:0000313" key="4">
    <source>
        <dbReference type="Proteomes" id="UP000044602"/>
    </source>
</evidence>
<organism evidence="3 4">
    <name type="scientific">Verticillium longisporum</name>
    <name type="common">Verticillium dahliae var. longisporum</name>
    <dbReference type="NCBI Taxonomy" id="100787"/>
    <lineage>
        <taxon>Eukaryota</taxon>
        <taxon>Fungi</taxon>
        <taxon>Dikarya</taxon>
        <taxon>Ascomycota</taxon>
        <taxon>Pezizomycotina</taxon>
        <taxon>Sordariomycetes</taxon>
        <taxon>Hypocreomycetidae</taxon>
        <taxon>Glomerellales</taxon>
        <taxon>Plectosphaerellaceae</taxon>
        <taxon>Verticillium</taxon>
    </lineage>
</organism>
<dbReference type="PROSITE" id="PS00036">
    <property type="entry name" value="BZIP_BASIC"/>
    <property type="match status" value="1"/>
</dbReference>
<accession>A0A0G4KSP4</accession>
<dbReference type="Proteomes" id="UP000044602">
    <property type="component" value="Unassembled WGS sequence"/>
</dbReference>
<name>A0A0G4KSP4_VERLO</name>
<feature type="region of interest" description="Disordered" evidence="1">
    <location>
        <begin position="121"/>
        <end position="203"/>
    </location>
</feature>
<dbReference type="EMBL" id="CVQH01004002">
    <property type="protein sequence ID" value="CRK12769.1"/>
    <property type="molecule type" value="Genomic_DNA"/>
</dbReference>
<proteinExistence type="predicted"/>
<evidence type="ECO:0000259" key="2">
    <source>
        <dbReference type="PROSITE" id="PS00036"/>
    </source>
</evidence>
<evidence type="ECO:0000256" key="1">
    <source>
        <dbReference type="SAM" id="MobiDB-lite"/>
    </source>
</evidence>
<dbReference type="Pfam" id="PF00170">
    <property type="entry name" value="bZIP_1"/>
    <property type="match status" value="1"/>
</dbReference>
<dbReference type="GO" id="GO:0003700">
    <property type="term" value="F:DNA-binding transcription factor activity"/>
    <property type="evidence" value="ECO:0007669"/>
    <property type="project" value="InterPro"/>
</dbReference>
<dbReference type="PANTHER" id="PTHR37012:SF2">
    <property type="entry name" value="BZIP DOMAIN-CONTAINING PROTEIN-RELATED"/>
    <property type="match status" value="1"/>
</dbReference>
<feature type="domain" description="BZIP" evidence="2">
    <location>
        <begin position="23"/>
        <end position="38"/>
    </location>
</feature>
<dbReference type="AlphaFoldDB" id="A0A0G4KSP4"/>
<dbReference type="InterPro" id="IPR046347">
    <property type="entry name" value="bZIP_sf"/>
</dbReference>
<reference evidence="3 4" key="1">
    <citation type="submission" date="2015-05" db="EMBL/GenBank/DDBJ databases">
        <authorList>
            <person name="Wang D.B."/>
            <person name="Wang M."/>
        </authorList>
    </citation>
    <scope>NUCLEOTIDE SEQUENCE [LARGE SCALE GENOMIC DNA]</scope>
    <source>
        <strain evidence="3">VL1</strain>
    </source>
</reference>
<dbReference type="InterPro" id="IPR004827">
    <property type="entry name" value="bZIP"/>
</dbReference>